<dbReference type="InterPro" id="IPR002491">
    <property type="entry name" value="ABC_transptr_periplasmic_BD"/>
</dbReference>
<organism evidence="4 5">
    <name type="scientific">Alicyclobacillus fastidiosus</name>
    <dbReference type="NCBI Taxonomy" id="392011"/>
    <lineage>
        <taxon>Bacteria</taxon>
        <taxon>Bacillati</taxon>
        <taxon>Bacillota</taxon>
        <taxon>Bacilli</taxon>
        <taxon>Bacillales</taxon>
        <taxon>Alicyclobacillaceae</taxon>
        <taxon>Alicyclobacillus</taxon>
    </lineage>
</organism>
<reference evidence="4 5" key="1">
    <citation type="journal article" date="2024" name="Int. J. Mol. Sci.">
        <title>Exploration of Alicyclobacillus spp. Genome in Search of Antibiotic Resistance.</title>
        <authorList>
            <person name="Bucka-Kolendo J."/>
            <person name="Kiousi D.E."/>
            <person name="Dekowska A."/>
            <person name="Mikolajczuk-Szczyrba A."/>
            <person name="Karadedos D.M."/>
            <person name="Michael P."/>
            <person name="Galanis A."/>
            <person name="Sokolowska B."/>
        </authorList>
    </citation>
    <scope>NUCLEOTIDE SEQUENCE [LARGE SCALE GENOMIC DNA]</scope>
    <source>
        <strain evidence="4 5">KKP 3000</strain>
    </source>
</reference>
<comment type="caution">
    <text evidence="4">The sequence shown here is derived from an EMBL/GenBank/DDBJ whole genome shotgun (WGS) entry which is preliminary data.</text>
</comment>
<dbReference type="Gene3D" id="3.40.50.1980">
    <property type="entry name" value="Nitrogenase molybdenum iron protein domain"/>
    <property type="match status" value="2"/>
</dbReference>
<sequence>MQRTYQVLSFLACAAAISTIVAGCGTSTAQNSSGNSNSTSAASTTAAAFPVTLTDDTGSKVTVSAKPMHIASGTEGTDEILSALVPKSRIALVTNYSADPTYSNVVAQVKGIPQMADADPEKILSVHPDLVLLASYTKAGVVTQVRNAGVPVYEFNDFNSVSDIEKNIKVVGELVGEDAKATQLVGHMDSQIKSIQSAVAGEQKPTVLDFSSYGFAAGSSTTVNEMITDAGGTNAAGSLNGWAKVSDEQLVKMNPDVIIDSSDDKAFLQKLAKQPDLQSITAIKEHHLYSINSADLSSVSQSIVRGIADIAKVLHPNAQIPDVASEG</sequence>
<feature type="domain" description="Fe/B12 periplasmic-binding" evidence="3">
    <location>
        <begin position="69"/>
        <end position="318"/>
    </location>
</feature>
<dbReference type="InterPro" id="IPR050902">
    <property type="entry name" value="ABC_Transporter_SBP"/>
</dbReference>
<evidence type="ECO:0000313" key="5">
    <source>
        <dbReference type="Proteomes" id="UP001579974"/>
    </source>
</evidence>
<protein>
    <submittedName>
        <fullName evidence="4">ABC transporter substrate-binding protein</fullName>
    </submittedName>
</protein>
<keyword evidence="5" id="KW-1185">Reference proteome</keyword>
<keyword evidence="2" id="KW-0732">Signal</keyword>
<evidence type="ECO:0000256" key="2">
    <source>
        <dbReference type="SAM" id="SignalP"/>
    </source>
</evidence>
<dbReference type="RefSeq" id="WP_275476315.1">
    <property type="nucleotide sequence ID" value="NZ_CP162940.1"/>
</dbReference>
<comment type="similarity">
    <text evidence="1">Belongs to the bacterial solute-binding protein 8 family.</text>
</comment>
<dbReference type="EMBL" id="JBDXSU010000004">
    <property type="protein sequence ID" value="MFB5189873.1"/>
    <property type="molecule type" value="Genomic_DNA"/>
</dbReference>
<evidence type="ECO:0000259" key="3">
    <source>
        <dbReference type="PROSITE" id="PS50983"/>
    </source>
</evidence>
<feature type="signal peptide" evidence="2">
    <location>
        <begin position="1"/>
        <end position="29"/>
    </location>
</feature>
<dbReference type="PROSITE" id="PS51257">
    <property type="entry name" value="PROKAR_LIPOPROTEIN"/>
    <property type="match status" value="1"/>
</dbReference>
<dbReference type="Pfam" id="PF01497">
    <property type="entry name" value="Peripla_BP_2"/>
    <property type="match status" value="1"/>
</dbReference>
<dbReference type="Proteomes" id="UP001579974">
    <property type="component" value="Unassembled WGS sequence"/>
</dbReference>
<dbReference type="SUPFAM" id="SSF53807">
    <property type="entry name" value="Helical backbone' metal receptor"/>
    <property type="match status" value="1"/>
</dbReference>
<evidence type="ECO:0000256" key="1">
    <source>
        <dbReference type="ARBA" id="ARBA00008814"/>
    </source>
</evidence>
<proteinExistence type="inferred from homology"/>
<gene>
    <name evidence="4" type="ORF">KKP3000_003263</name>
</gene>
<feature type="chain" id="PRO_5046358183" evidence="2">
    <location>
        <begin position="30"/>
        <end position="327"/>
    </location>
</feature>
<dbReference type="PANTHER" id="PTHR30535:SF34">
    <property type="entry name" value="MOLYBDATE-BINDING PROTEIN MOLA"/>
    <property type="match status" value="1"/>
</dbReference>
<dbReference type="PANTHER" id="PTHR30535">
    <property type="entry name" value="VITAMIN B12-BINDING PROTEIN"/>
    <property type="match status" value="1"/>
</dbReference>
<dbReference type="PROSITE" id="PS50983">
    <property type="entry name" value="FE_B12_PBP"/>
    <property type="match status" value="1"/>
</dbReference>
<name>A0ABV5ACF4_9BACL</name>
<evidence type="ECO:0000313" key="4">
    <source>
        <dbReference type="EMBL" id="MFB5189873.1"/>
    </source>
</evidence>
<accession>A0ABV5ACF4</accession>